<feature type="chain" id="PRO_5043991534" evidence="1">
    <location>
        <begin position="24"/>
        <end position="621"/>
    </location>
</feature>
<gene>
    <name evidence="2" type="ORF">GGR47_000507</name>
</gene>
<evidence type="ECO:0000313" key="3">
    <source>
        <dbReference type="Proteomes" id="UP000528945"/>
    </source>
</evidence>
<dbReference type="Proteomes" id="UP000528945">
    <property type="component" value="Unassembled WGS sequence"/>
</dbReference>
<comment type="caution">
    <text evidence="2">The sequence shown here is derived from an EMBL/GenBank/DDBJ whole genome shotgun (WGS) entry which is preliminary data.</text>
</comment>
<evidence type="ECO:0000256" key="1">
    <source>
        <dbReference type="SAM" id="SignalP"/>
    </source>
</evidence>
<evidence type="ECO:0000313" key="2">
    <source>
        <dbReference type="EMBL" id="MBB3874291.1"/>
    </source>
</evidence>
<accession>A0AAW3TML1</accession>
<feature type="signal peptide" evidence="1">
    <location>
        <begin position="1"/>
        <end position="23"/>
    </location>
</feature>
<protein>
    <submittedName>
        <fullName evidence="2">Uncharacterized protein</fullName>
    </submittedName>
</protein>
<keyword evidence="1" id="KW-0732">Signal</keyword>
<organism evidence="2 3">
    <name type="scientific">Sphingomonas aquatilis</name>
    <dbReference type="NCBI Taxonomy" id="93063"/>
    <lineage>
        <taxon>Bacteria</taxon>
        <taxon>Pseudomonadati</taxon>
        <taxon>Pseudomonadota</taxon>
        <taxon>Alphaproteobacteria</taxon>
        <taxon>Sphingomonadales</taxon>
        <taxon>Sphingomonadaceae</taxon>
        <taxon>Sphingomonas</taxon>
    </lineage>
</organism>
<dbReference type="EMBL" id="JACIDB010000001">
    <property type="protein sequence ID" value="MBB3874291.1"/>
    <property type="molecule type" value="Genomic_DNA"/>
</dbReference>
<proteinExistence type="predicted"/>
<dbReference type="AlphaFoldDB" id="A0AAW3TML1"/>
<dbReference type="RefSeq" id="WP_244304923.1">
    <property type="nucleotide sequence ID" value="NZ_JACIDB010000001.1"/>
</dbReference>
<name>A0AAW3TML1_9SPHN</name>
<reference evidence="2 3" key="1">
    <citation type="submission" date="2020-08" db="EMBL/GenBank/DDBJ databases">
        <title>Genomic Encyclopedia of Type Strains, Phase IV (KMG-IV): sequencing the most valuable type-strain genomes for metagenomic binning, comparative biology and taxonomic classification.</title>
        <authorList>
            <person name="Goeker M."/>
        </authorList>
    </citation>
    <scope>NUCLEOTIDE SEQUENCE [LARGE SCALE GENOMIC DNA]</scope>
    <source>
        <strain evidence="2 3">DSM 15581</strain>
    </source>
</reference>
<keyword evidence="3" id="KW-1185">Reference proteome</keyword>
<sequence length="621" mass="68862">MMAIVRAAARPAACVLLLGLVSAAPAPALTAFRGGTVAMNRVVVEQIQPQAEKLLVGLAKDGRAYRIDGVPVFNGSDKFLPGKIAIGLVDFIADMPDDDPRLPGYLADFRTIAKLTVDDANDSWGIFYYLTAIDRLRARGLLDRAFDRLTLAKLKVRLDWRTFVDTQTYDLIDHPNNYYCVAFAIARLRTQLGWEPREGSDRLYTAMVKHYREYSGDYGFADETDGEGRFDRYSVLLAGEIAQRFLQTGETPPAEVLGWLRRSADVMLQRVNLSGHGFEYGRSLGPYGETSIVEVLTAAAATGILTPAERDLAYAYASSAAQHYVAFWTDPRTGSVNLWDDGRRTDAYRGKFRILGENLSLAHQFVYTNDWWNRLGYRDKTPTPRFDTLAAALPKRTVTWFAKGRYDRALVTWRFGARVVSLPIINGGESQHDHNPYFPIPFSPGMLEGVADGSVPLLTPRITLGDGATLMPLAYARNVRVETRGRHTIVTYEQDELDRMGGKGPKADPRLRVSVRYDVSPGVIRRSDTYTPKAPIDVRGVTMAFGTFSTLPSNGPTAFRFGEGAVRSFATQGFDRCTAAEAGGDADYHTPIGAMRTKVACAMDARRIAAPFTLGWEIRYR</sequence>